<keyword evidence="4" id="KW-0812">Transmembrane</keyword>
<dbReference type="InterPro" id="IPR013427">
    <property type="entry name" value="Haem-bd_dom_put"/>
</dbReference>
<evidence type="ECO:0000259" key="5">
    <source>
        <dbReference type="PROSITE" id="PS51007"/>
    </source>
</evidence>
<evidence type="ECO:0000256" key="1">
    <source>
        <dbReference type="ARBA" id="ARBA00022617"/>
    </source>
</evidence>
<keyword evidence="2" id="KW-0479">Metal-binding</keyword>
<evidence type="ECO:0000256" key="4">
    <source>
        <dbReference type="SAM" id="Phobius"/>
    </source>
</evidence>
<feature type="domain" description="Cytochrome c" evidence="5">
    <location>
        <begin position="47"/>
        <end position="161"/>
    </location>
</feature>
<dbReference type="Pfam" id="PF00034">
    <property type="entry name" value="Cytochrom_C"/>
    <property type="match status" value="1"/>
</dbReference>
<feature type="transmembrane region" description="Helical" evidence="4">
    <location>
        <begin position="12"/>
        <end position="29"/>
    </location>
</feature>
<name>A0A3B0T234_9ZZZZ</name>
<dbReference type="GO" id="GO:0046872">
    <property type="term" value="F:metal ion binding"/>
    <property type="evidence" value="ECO:0007669"/>
    <property type="project" value="UniProtKB-KW"/>
</dbReference>
<protein>
    <recommendedName>
        <fullName evidence="5">Cytochrome c domain-containing protein</fullName>
    </recommendedName>
</protein>
<dbReference type="PANTHER" id="PTHR33546">
    <property type="entry name" value="LARGE, MULTIFUNCTIONAL SECRETED PROTEIN-RELATED"/>
    <property type="match status" value="1"/>
</dbReference>
<sequence>MMTEVMNSTISKVFVFLLVVLGVYLWIGYSITALTGGRGDITAQVDITPEGGETLYWGRGRCFTCHSVGGQGSAVRGPNHGQFGEKFPLPMGSRAVERAVERTAKEGVEFTAVDYIVESLASPGAYLVEGYKNEMAVVYAPPISLNLKEIKALTAYMMSIGGELDMEAIDTAPSEITAKLYSKIAAAAEAGGGDPEEGAIVFEDNCSECHTLNDDGGGEVGPDLSGVGAGGLKFISDSILAPAKSISKGYETYVVVNNEGRQFVGLKTRDEDGEVDITNALGDVETIARADIKEIRVDDTVSIMPDDISEILTVKDYQNILSFLMLQKPAEGQ</sequence>
<dbReference type="GO" id="GO:0020037">
    <property type="term" value="F:heme binding"/>
    <property type="evidence" value="ECO:0007669"/>
    <property type="project" value="InterPro"/>
</dbReference>
<organism evidence="6">
    <name type="scientific">hydrothermal vent metagenome</name>
    <dbReference type="NCBI Taxonomy" id="652676"/>
    <lineage>
        <taxon>unclassified sequences</taxon>
        <taxon>metagenomes</taxon>
        <taxon>ecological metagenomes</taxon>
    </lineage>
</organism>
<accession>A0A3B0T234</accession>
<dbReference type="InterPro" id="IPR036909">
    <property type="entry name" value="Cyt_c-like_dom_sf"/>
</dbReference>
<keyword evidence="4" id="KW-0472">Membrane</keyword>
<keyword evidence="1" id="KW-0349">Heme</keyword>
<evidence type="ECO:0000256" key="2">
    <source>
        <dbReference type="ARBA" id="ARBA00022723"/>
    </source>
</evidence>
<keyword evidence="3" id="KW-0408">Iron</keyword>
<dbReference type="InterPro" id="IPR009056">
    <property type="entry name" value="Cyt_c-like_dom"/>
</dbReference>
<proteinExistence type="predicted"/>
<dbReference type="PROSITE" id="PS51007">
    <property type="entry name" value="CYTC"/>
    <property type="match status" value="2"/>
</dbReference>
<dbReference type="EMBL" id="UOEM01000004">
    <property type="protein sequence ID" value="VAW10093.1"/>
    <property type="molecule type" value="Genomic_DNA"/>
</dbReference>
<evidence type="ECO:0000256" key="3">
    <source>
        <dbReference type="ARBA" id="ARBA00023004"/>
    </source>
</evidence>
<keyword evidence="4" id="KW-1133">Transmembrane helix</keyword>
<dbReference type="GO" id="GO:0009055">
    <property type="term" value="F:electron transfer activity"/>
    <property type="evidence" value="ECO:0007669"/>
    <property type="project" value="InterPro"/>
</dbReference>
<reference evidence="6" key="1">
    <citation type="submission" date="2018-06" db="EMBL/GenBank/DDBJ databases">
        <authorList>
            <person name="Zhirakovskaya E."/>
        </authorList>
    </citation>
    <scope>NUCLEOTIDE SEQUENCE</scope>
</reference>
<dbReference type="SUPFAM" id="SSF46626">
    <property type="entry name" value="Cytochrome c"/>
    <property type="match status" value="2"/>
</dbReference>
<dbReference type="NCBIfam" id="TIGR02603">
    <property type="entry name" value="CxxCH_TIGR02603"/>
    <property type="match status" value="1"/>
</dbReference>
<evidence type="ECO:0000313" key="6">
    <source>
        <dbReference type="EMBL" id="VAW10093.1"/>
    </source>
</evidence>
<gene>
    <name evidence="6" type="ORF">MNBD_ALPHA09-1096</name>
</gene>
<dbReference type="PANTHER" id="PTHR33546:SF1">
    <property type="entry name" value="LARGE, MULTIFUNCTIONAL SECRETED PROTEIN"/>
    <property type="match status" value="1"/>
</dbReference>
<dbReference type="Gene3D" id="1.10.760.10">
    <property type="entry name" value="Cytochrome c-like domain"/>
    <property type="match status" value="2"/>
</dbReference>
<dbReference type="AlphaFoldDB" id="A0A3B0T234"/>
<feature type="domain" description="Cytochrome c" evidence="5">
    <location>
        <begin position="193"/>
        <end position="328"/>
    </location>
</feature>